<dbReference type="SUPFAM" id="SSF56176">
    <property type="entry name" value="FAD-binding/transporter-associated domain-like"/>
    <property type="match status" value="1"/>
</dbReference>
<evidence type="ECO:0000256" key="4">
    <source>
        <dbReference type="ARBA" id="ARBA00022989"/>
    </source>
</evidence>
<keyword evidence="4 10" id="KW-1133">Transmembrane helix</keyword>
<dbReference type="PANTHER" id="PTHR10801">
    <property type="entry name" value="24-DEHYDROCHOLESTEROL REDUCTASE"/>
    <property type="match status" value="1"/>
</dbReference>
<evidence type="ECO:0000256" key="9">
    <source>
        <dbReference type="SAM" id="MobiDB-lite"/>
    </source>
</evidence>
<feature type="transmembrane region" description="Helical" evidence="10">
    <location>
        <begin position="287"/>
        <end position="310"/>
    </location>
</feature>
<keyword evidence="3 10" id="KW-0812">Transmembrane</keyword>
<keyword evidence="5" id="KW-0560">Oxidoreductase</keyword>
<comment type="catalytic activity">
    <reaction evidence="8">
        <text>5alpha-cholest-8-en-3beta-ol + NADP(+) = zymosterol + NADPH + H(+)</text>
        <dbReference type="Rhea" id="RHEA:36399"/>
        <dbReference type="ChEBI" id="CHEBI:15378"/>
        <dbReference type="ChEBI" id="CHEBI:16608"/>
        <dbReference type="ChEBI" id="CHEBI:18252"/>
        <dbReference type="ChEBI" id="CHEBI:57783"/>
        <dbReference type="ChEBI" id="CHEBI:58349"/>
        <dbReference type="EC" id="1.3.1.72"/>
    </reaction>
    <physiologicalReaction direction="right-to-left" evidence="8">
        <dbReference type="Rhea" id="RHEA:36401"/>
    </physiologicalReaction>
</comment>
<comment type="caution">
    <text evidence="12">The sequence shown here is derived from an EMBL/GenBank/DDBJ whole genome shotgun (WGS) entry which is preliminary data.</text>
</comment>
<comment type="catalytic activity">
    <reaction evidence="7">
        <text>lanosterol + NADPH + H(+) = 24,25-dihydrolanosterol + NADP(+)</text>
        <dbReference type="Rhea" id="RHEA:33919"/>
        <dbReference type="ChEBI" id="CHEBI:15378"/>
        <dbReference type="ChEBI" id="CHEBI:16521"/>
        <dbReference type="ChEBI" id="CHEBI:28113"/>
        <dbReference type="ChEBI" id="CHEBI:57783"/>
        <dbReference type="ChEBI" id="CHEBI:58349"/>
    </reaction>
    <physiologicalReaction direction="left-to-right" evidence="7">
        <dbReference type="Rhea" id="RHEA:33920"/>
    </physiologicalReaction>
</comment>
<accession>A0ABR1C8Z2</accession>
<evidence type="ECO:0000256" key="6">
    <source>
        <dbReference type="ARBA" id="ARBA00023136"/>
    </source>
</evidence>
<proteinExistence type="predicted"/>
<feature type="region of interest" description="Disordered" evidence="9">
    <location>
        <begin position="1"/>
        <end position="39"/>
    </location>
</feature>
<dbReference type="Pfam" id="PF01565">
    <property type="entry name" value="FAD_binding_4"/>
    <property type="match status" value="1"/>
</dbReference>
<evidence type="ECO:0000256" key="2">
    <source>
        <dbReference type="ARBA" id="ARBA00012405"/>
    </source>
</evidence>
<evidence type="ECO:0000313" key="13">
    <source>
        <dbReference type="Proteomes" id="UP001303046"/>
    </source>
</evidence>
<dbReference type="PROSITE" id="PS51387">
    <property type="entry name" value="FAD_PCMH"/>
    <property type="match status" value="1"/>
</dbReference>
<feature type="domain" description="FAD-binding PCMH-type" evidence="11">
    <location>
        <begin position="132"/>
        <end position="312"/>
    </location>
</feature>
<reference evidence="12 13" key="1">
    <citation type="submission" date="2023-08" db="EMBL/GenBank/DDBJ databases">
        <title>A Necator americanus chromosomal reference genome.</title>
        <authorList>
            <person name="Ilik V."/>
            <person name="Petrzelkova K.J."/>
            <person name="Pardy F."/>
            <person name="Fuh T."/>
            <person name="Niatou-Singa F.S."/>
            <person name="Gouil Q."/>
            <person name="Baker L."/>
            <person name="Ritchie M.E."/>
            <person name="Jex A.R."/>
            <person name="Gazzola D."/>
            <person name="Li H."/>
            <person name="Toshio Fujiwara R."/>
            <person name="Zhan B."/>
            <person name="Aroian R.V."/>
            <person name="Pafco B."/>
            <person name="Schwarz E.M."/>
        </authorList>
    </citation>
    <scope>NUCLEOTIDE SEQUENCE [LARGE SCALE GENOMIC DNA]</scope>
    <source>
        <strain evidence="12 13">Aroian</strain>
        <tissue evidence="12">Whole animal</tissue>
    </source>
</reference>
<feature type="compositionally biased region" description="Polar residues" evidence="9">
    <location>
        <begin position="30"/>
        <end position="39"/>
    </location>
</feature>
<evidence type="ECO:0000256" key="3">
    <source>
        <dbReference type="ARBA" id="ARBA00022692"/>
    </source>
</evidence>
<evidence type="ECO:0000259" key="11">
    <source>
        <dbReference type="PROSITE" id="PS51387"/>
    </source>
</evidence>
<keyword evidence="13" id="KW-1185">Reference proteome</keyword>
<organism evidence="12 13">
    <name type="scientific">Necator americanus</name>
    <name type="common">Human hookworm</name>
    <dbReference type="NCBI Taxonomy" id="51031"/>
    <lineage>
        <taxon>Eukaryota</taxon>
        <taxon>Metazoa</taxon>
        <taxon>Ecdysozoa</taxon>
        <taxon>Nematoda</taxon>
        <taxon>Chromadorea</taxon>
        <taxon>Rhabditida</taxon>
        <taxon>Rhabditina</taxon>
        <taxon>Rhabditomorpha</taxon>
        <taxon>Strongyloidea</taxon>
        <taxon>Ancylostomatidae</taxon>
        <taxon>Bunostominae</taxon>
        <taxon>Necator</taxon>
    </lineage>
</organism>
<dbReference type="EMBL" id="JAVFWL010000002">
    <property type="protein sequence ID" value="KAK6734369.1"/>
    <property type="molecule type" value="Genomic_DNA"/>
</dbReference>
<dbReference type="InterPro" id="IPR006094">
    <property type="entry name" value="Oxid_FAD_bind_N"/>
</dbReference>
<evidence type="ECO:0000256" key="10">
    <source>
        <dbReference type="SAM" id="Phobius"/>
    </source>
</evidence>
<dbReference type="EC" id="1.3.1.72" evidence="2"/>
<dbReference type="InterPro" id="IPR016166">
    <property type="entry name" value="FAD-bd_PCMH"/>
</dbReference>
<comment type="subcellular location">
    <subcellularLocation>
        <location evidence="1">Membrane</location>
        <topology evidence="1">Single-pass membrane protein</topology>
    </subcellularLocation>
</comment>
<evidence type="ECO:0000256" key="8">
    <source>
        <dbReference type="ARBA" id="ARBA00052927"/>
    </source>
</evidence>
<keyword evidence="6 10" id="KW-0472">Membrane</keyword>
<name>A0ABR1C8Z2_NECAM</name>
<dbReference type="PANTHER" id="PTHR10801:SF0">
    <property type="entry name" value="DELTA(24)-STEROL REDUCTASE"/>
    <property type="match status" value="1"/>
</dbReference>
<evidence type="ECO:0000256" key="7">
    <source>
        <dbReference type="ARBA" id="ARBA00051033"/>
    </source>
</evidence>
<protein>
    <recommendedName>
        <fullName evidence="2">Delta(24)-sterol reductase</fullName>
        <ecNumber evidence="2">1.3.1.72</ecNumber>
    </recommendedName>
</protein>
<evidence type="ECO:0000256" key="5">
    <source>
        <dbReference type="ARBA" id="ARBA00023002"/>
    </source>
</evidence>
<dbReference type="Proteomes" id="UP001303046">
    <property type="component" value="Unassembled WGS sequence"/>
</dbReference>
<dbReference type="Gene3D" id="3.30.465.10">
    <property type="match status" value="1"/>
</dbReference>
<gene>
    <name evidence="12" type="primary">Necator_chrII.g5676</name>
    <name evidence="12" type="ORF">RB195_017883</name>
</gene>
<dbReference type="InterPro" id="IPR036318">
    <property type="entry name" value="FAD-bd_PCMH-like_sf"/>
</dbReference>
<evidence type="ECO:0000256" key="1">
    <source>
        <dbReference type="ARBA" id="ARBA00004167"/>
    </source>
</evidence>
<dbReference type="InterPro" id="IPR040165">
    <property type="entry name" value="Diminuto-like"/>
</dbReference>
<dbReference type="InterPro" id="IPR016169">
    <property type="entry name" value="FAD-bd_PCMH_sub2"/>
</dbReference>
<sequence>MAVVPHSTPDPVKRRGKRVPPAPAKHAHASFSSGVNRRPTQPLVASTAASLTQVAVRGSASCTIDRRFESALLLTKPFIPPRFQMSSRIFAPLYYLLEYLRICLQWAIVLFIAMPLSTLYDIFFAMRNKLVYSLGTAPRAHNRKVMAIQRQVHNWSENCRRTKMCPVSSGWFKVFRPTSQNGITYIQTGVLMDILEVDTRRLAVRVEPMVTMSQLCQALIPLGYCLPILPGWPDLTVQDAINSCGVAASGRKYGLFQHICLSYELVMPDGSLVVASKEKNGDAETQALFYGVPWSAGTLGILVAATLRIIPVKPFVKVTYAPTNSIEEMQSKLTEECNCRENEFVEGLQLSREAGVVMRGRFSEGPPKNFSFDINRIGRWYKPWFYTHIETMSSDNEFTEFIPLQAYYQRYTRHLYWELKDLLPFGNRFLFRWLLGWMSAPKSEILKAALPEFMSSKMSQKRTMQDLLVPMEHLPEIVDVCDMETQIYPLWLCPYNQPSCPGIVRQRSGRNVLFVNVGVYGVAKKSNFHPKISIRRLEEAVRSLNGVRIMRADTQMSRSEFWQMFDSSLYEWLRVKYNCKEAFADVYDKVSPAVY</sequence>
<feature type="transmembrane region" description="Helical" evidence="10">
    <location>
        <begin position="99"/>
        <end position="120"/>
    </location>
</feature>
<evidence type="ECO:0000313" key="12">
    <source>
        <dbReference type="EMBL" id="KAK6734369.1"/>
    </source>
</evidence>